<accession>A0A8D8TTD6</accession>
<dbReference type="AlphaFoldDB" id="A0A8D8TTD6"/>
<sequence length="109" mass="12636">MFRGTLCFLGQLFLGTMCSLGQYVSWDNTFLGKICSFLGNFKKFKMFSFFFAFSHSSGVGSLFIQTHQIYTNYKFYTNDLLNNYDPECLFYPRTKSSSCLLHNCTQKSI</sequence>
<evidence type="ECO:0000256" key="2">
    <source>
        <dbReference type="SAM" id="SignalP"/>
    </source>
</evidence>
<evidence type="ECO:0008006" key="4">
    <source>
        <dbReference type="Google" id="ProtNLM"/>
    </source>
</evidence>
<feature type="chain" id="PRO_5034198913" description="Secreted protein" evidence="2">
    <location>
        <begin position="22"/>
        <end position="109"/>
    </location>
</feature>
<evidence type="ECO:0000313" key="3">
    <source>
        <dbReference type="EMBL" id="CAG6693578.1"/>
    </source>
</evidence>
<dbReference type="EMBL" id="HBUF01313597">
    <property type="protein sequence ID" value="CAG6693578.1"/>
    <property type="molecule type" value="Transcribed_RNA"/>
</dbReference>
<organism evidence="3">
    <name type="scientific">Cacopsylla melanoneura</name>
    <dbReference type="NCBI Taxonomy" id="428564"/>
    <lineage>
        <taxon>Eukaryota</taxon>
        <taxon>Metazoa</taxon>
        <taxon>Ecdysozoa</taxon>
        <taxon>Arthropoda</taxon>
        <taxon>Hexapoda</taxon>
        <taxon>Insecta</taxon>
        <taxon>Pterygota</taxon>
        <taxon>Neoptera</taxon>
        <taxon>Paraneoptera</taxon>
        <taxon>Hemiptera</taxon>
        <taxon>Sternorrhyncha</taxon>
        <taxon>Psylloidea</taxon>
        <taxon>Psyllidae</taxon>
        <taxon>Psyllinae</taxon>
        <taxon>Cacopsylla</taxon>
    </lineage>
</organism>
<keyword evidence="1" id="KW-0472">Membrane</keyword>
<keyword evidence="1" id="KW-0812">Transmembrane</keyword>
<feature type="signal peptide" evidence="2">
    <location>
        <begin position="1"/>
        <end position="21"/>
    </location>
</feature>
<reference evidence="3" key="1">
    <citation type="submission" date="2021-05" db="EMBL/GenBank/DDBJ databases">
        <authorList>
            <person name="Alioto T."/>
            <person name="Alioto T."/>
            <person name="Gomez Garrido J."/>
        </authorList>
    </citation>
    <scope>NUCLEOTIDE SEQUENCE</scope>
</reference>
<proteinExistence type="predicted"/>
<evidence type="ECO:0000256" key="1">
    <source>
        <dbReference type="SAM" id="Phobius"/>
    </source>
</evidence>
<feature type="transmembrane region" description="Helical" evidence="1">
    <location>
        <begin position="44"/>
        <end position="64"/>
    </location>
</feature>
<keyword evidence="2" id="KW-0732">Signal</keyword>
<protein>
    <recommendedName>
        <fullName evidence="4">Secreted protein</fullName>
    </recommendedName>
</protein>
<keyword evidence="1" id="KW-1133">Transmembrane helix</keyword>
<name>A0A8D8TTD6_9HEMI</name>